<feature type="transmembrane region" description="Helical" evidence="1">
    <location>
        <begin position="23"/>
        <end position="50"/>
    </location>
</feature>
<proteinExistence type="predicted"/>
<evidence type="ECO:0000313" key="3">
    <source>
        <dbReference type="Proteomes" id="UP000317691"/>
    </source>
</evidence>
<accession>A0A538TI36</accession>
<name>A0A538TI36_UNCEI</name>
<feature type="transmembrane region" description="Helical" evidence="1">
    <location>
        <begin position="160"/>
        <end position="178"/>
    </location>
</feature>
<sequence>MEWSSFLSPFIPPDLGAQLQETLFAVTGALTLILIAGAIALVGWLLAVLLSRAAQSLLSMTGLDGPAKRLAADSGIRPELLPSRLVGFSVFWLTILGTAIVALRVLGLDLVPSIVIRLQDVVPRILTSGLVLLLGIPLALTASRLLTALLLQSGVRPSRIRAQGVAALLVAFTVLIALDQLGLAAHLVLAVAIAIVAAAGLALALAFGLGCRDLARDLIVEYLRASDEGRTPDRT</sequence>
<dbReference type="AlphaFoldDB" id="A0A538TI36"/>
<protein>
    <recommendedName>
        <fullName evidence="4">Mechanosensitive ion channel</fullName>
    </recommendedName>
</protein>
<organism evidence="2 3">
    <name type="scientific">Eiseniibacteriota bacterium</name>
    <dbReference type="NCBI Taxonomy" id="2212470"/>
    <lineage>
        <taxon>Bacteria</taxon>
        <taxon>Candidatus Eiseniibacteriota</taxon>
    </lineage>
</organism>
<keyword evidence="1" id="KW-0472">Membrane</keyword>
<dbReference type="InterPro" id="IPR008910">
    <property type="entry name" value="MSC_TM_helix"/>
</dbReference>
<dbReference type="Pfam" id="PF05552">
    <property type="entry name" value="MS_channel_1st_1"/>
    <property type="match status" value="1"/>
</dbReference>
<feature type="transmembrane region" description="Helical" evidence="1">
    <location>
        <begin position="85"/>
        <end position="105"/>
    </location>
</feature>
<comment type="caution">
    <text evidence="2">The sequence shown here is derived from an EMBL/GenBank/DDBJ whole genome shotgun (WGS) entry which is preliminary data.</text>
</comment>
<reference evidence="2 3" key="1">
    <citation type="journal article" date="2019" name="Nat. Microbiol.">
        <title>Mediterranean grassland soil C-N compound turnover is dependent on rainfall and depth, and is mediated by genomically divergent microorganisms.</title>
        <authorList>
            <person name="Diamond S."/>
            <person name="Andeer P.F."/>
            <person name="Li Z."/>
            <person name="Crits-Christoph A."/>
            <person name="Burstein D."/>
            <person name="Anantharaman K."/>
            <person name="Lane K.R."/>
            <person name="Thomas B.C."/>
            <person name="Pan C."/>
            <person name="Northen T.R."/>
            <person name="Banfield J.F."/>
        </authorList>
    </citation>
    <scope>NUCLEOTIDE SEQUENCE [LARGE SCALE GENOMIC DNA]</scope>
    <source>
        <strain evidence="2">WS_9</strain>
    </source>
</reference>
<evidence type="ECO:0000313" key="2">
    <source>
        <dbReference type="EMBL" id="TMQ63283.1"/>
    </source>
</evidence>
<keyword evidence="1" id="KW-1133">Transmembrane helix</keyword>
<evidence type="ECO:0008006" key="4">
    <source>
        <dbReference type="Google" id="ProtNLM"/>
    </source>
</evidence>
<feature type="transmembrane region" description="Helical" evidence="1">
    <location>
        <begin position="125"/>
        <end position="151"/>
    </location>
</feature>
<gene>
    <name evidence="2" type="ORF">E6K79_10295</name>
</gene>
<dbReference type="Proteomes" id="UP000317691">
    <property type="component" value="Unassembled WGS sequence"/>
</dbReference>
<keyword evidence="1" id="KW-0812">Transmembrane</keyword>
<evidence type="ECO:0000256" key="1">
    <source>
        <dbReference type="SAM" id="Phobius"/>
    </source>
</evidence>
<feature type="transmembrane region" description="Helical" evidence="1">
    <location>
        <begin position="184"/>
        <end position="209"/>
    </location>
</feature>
<dbReference type="EMBL" id="VBOZ01000032">
    <property type="protein sequence ID" value="TMQ63283.1"/>
    <property type="molecule type" value="Genomic_DNA"/>
</dbReference>